<evidence type="ECO:0000313" key="2">
    <source>
        <dbReference type="Proteomes" id="UP001162162"/>
    </source>
</evidence>
<evidence type="ECO:0000313" key="1">
    <source>
        <dbReference type="EMBL" id="KAJ8946393.1"/>
    </source>
</evidence>
<sequence>MIGQFHVFGVGEPIEDLLFVVYVAVIVDRLPLPEINTTKVTRHLKSHASTSADDSVFFYELTEAFVARNIPLNKLETPKLNMTARARLWSYGVTGFWGYGDIRGYRYRGYGVMRLRGYRPKNGTETRSRGGGFGTTIKRALTSNESQNLSENLTADNDIQLFLSVSFTYHHHIYLPVPKNPFFPFPFSPLDGFLSLPSFASLPGSLTGWLAFDTVFIGVGFSSFFGGLGAGFGAGLGAPATRLVPILGACSLATLLPPAGGLGQHW</sequence>
<organism evidence="1 2">
    <name type="scientific">Aromia moschata</name>
    <dbReference type="NCBI Taxonomy" id="1265417"/>
    <lineage>
        <taxon>Eukaryota</taxon>
        <taxon>Metazoa</taxon>
        <taxon>Ecdysozoa</taxon>
        <taxon>Arthropoda</taxon>
        <taxon>Hexapoda</taxon>
        <taxon>Insecta</taxon>
        <taxon>Pterygota</taxon>
        <taxon>Neoptera</taxon>
        <taxon>Endopterygota</taxon>
        <taxon>Coleoptera</taxon>
        <taxon>Polyphaga</taxon>
        <taxon>Cucujiformia</taxon>
        <taxon>Chrysomeloidea</taxon>
        <taxon>Cerambycidae</taxon>
        <taxon>Cerambycinae</taxon>
        <taxon>Callichromatini</taxon>
        <taxon>Aromia</taxon>
    </lineage>
</organism>
<name>A0AAV8Y4P0_9CUCU</name>
<dbReference type="Proteomes" id="UP001162162">
    <property type="component" value="Unassembled WGS sequence"/>
</dbReference>
<proteinExistence type="predicted"/>
<keyword evidence="2" id="KW-1185">Reference proteome</keyword>
<accession>A0AAV8Y4P0</accession>
<reference evidence="1" key="1">
    <citation type="journal article" date="2023" name="Insect Mol. Biol.">
        <title>Genome sequencing provides insights into the evolution of gene families encoding plant cell wall-degrading enzymes in longhorned beetles.</title>
        <authorList>
            <person name="Shin N.R."/>
            <person name="Okamura Y."/>
            <person name="Kirsch R."/>
            <person name="Pauchet Y."/>
        </authorList>
    </citation>
    <scope>NUCLEOTIDE SEQUENCE</scope>
    <source>
        <strain evidence="1">AMC_N1</strain>
    </source>
</reference>
<protein>
    <submittedName>
        <fullName evidence="1">Uncharacterized protein</fullName>
    </submittedName>
</protein>
<gene>
    <name evidence="1" type="ORF">NQ318_011799</name>
</gene>
<dbReference type="AlphaFoldDB" id="A0AAV8Y4P0"/>
<dbReference type="EMBL" id="JAPWTK010000187">
    <property type="protein sequence ID" value="KAJ8946393.1"/>
    <property type="molecule type" value="Genomic_DNA"/>
</dbReference>
<comment type="caution">
    <text evidence="1">The sequence shown here is derived from an EMBL/GenBank/DDBJ whole genome shotgun (WGS) entry which is preliminary data.</text>
</comment>